<feature type="compositionally biased region" description="Low complexity" evidence="1">
    <location>
        <begin position="542"/>
        <end position="554"/>
    </location>
</feature>
<feature type="compositionally biased region" description="Gly residues" evidence="1">
    <location>
        <begin position="1018"/>
        <end position="1034"/>
    </location>
</feature>
<name>A0AAN6VE17_9PEZI</name>
<feature type="region of interest" description="Disordered" evidence="1">
    <location>
        <begin position="401"/>
        <end position="678"/>
    </location>
</feature>
<comment type="caution">
    <text evidence="2">The sequence shown here is derived from an EMBL/GenBank/DDBJ whole genome shotgun (WGS) entry which is preliminary data.</text>
</comment>
<evidence type="ECO:0000313" key="3">
    <source>
        <dbReference type="Proteomes" id="UP001302745"/>
    </source>
</evidence>
<feature type="compositionally biased region" description="Polar residues" evidence="1">
    <location>
        <begin position="559"/>
        <end position="580"/>
    </location>
</feature>
<keyword evidence="3" id="KW-1185">Reference proteome</keyword>
<dbReference type="EMBL" id="MU857195">
    <property type="protein sequence ID" value="KAK4149156.1"/>
    <property type="molecule type" value="Genomic_DNA"/>
</dbReference>
<feature type="region of interest" description="Disordered" evidence="1">
    <location>
        <begin position="1"/>
        <end position="273"/>
    </location>
</feature>
<feature type="compositionally biased region" description="Polar residues" evidence="1">
    <location>
        <begin position="26"/>
        <end position="35"/>
    </location>
</feature>
<feature type="compositionally biased region" description="Low complexity" evidence="1">
    <location>
        <begin position="10"/>
        <end position="25"/>
    </location>
</feature>
<feature type="compositionally biased region" description="Polar residues" evidence="1">
    <location>
        <begin position="497"/>
        <end position="522"/>
    </location>
</feature>
<organism evidence="2 3">
    <name type="scientific">Chaetomidium leptoderma</name>
    <dbReference type="NCBI Taxonomy" id="669021"/>
    <lineage>
        <taxon>Eukaryota</taxon>
        <taxon>Fungi</taxon>
        <taxon>Dikarya</taxon>
        <taxon>Ascomycota</taxon>
        <taxon>Pezizomycotina</taxon>
        <taxon>Sordariomycetes</taxon>
        <taxon>Sordariomycetidae</taxon>
        <taxon>Sordariales</taxon>
        <taxon>Chaetomiaceae</taxon>
        <taxon>Chaetomidium</taxon>
    </lineage>
</organism>
<reference evidence="2" key="2">
    <citation type="submission" date="2023-05" db="EMBL/GenBank/DDBJ databases">
        <authorList>
            <consortium name="Lawrence Berkeley National Laboratory"/>
            <person name="Steindorff A."/>
            <person name="Hensen N."/>
            <person name="Bonometti L."/>
            <person name="Westerberg I."/>
            <person name="Brannstrom I.O."/>
            <person name="Guillou S."/>
            <person name="Cros-Aarteil S."/>
            <person name="Calhoun S."/>
            <person name="Haridas S."/>
            <person name="Kuo A."/>
            <person name="Mondo S."/>
            <person name="Pangilinan J."/>
            <person name="Riley R."/>
            <person name="Labutti K."/>
            <person name="Andreopoulos B."/>
            <person name="Lipzen A."/>
            <person name="Chen C."/>
            <person name="Yanf M."/>
            <person name="Daum C."/>
            <person name="Ng V."/>
            <person name="Clum A."/>
            <person name="Ohm R."/>
            <person name="Martin F."/>
            <person name="Silar P."/>
            <person name="Natvig D."/>
            <person name="Lalanne C."/>
            <person name="Gautier V."/>
            <person name="Ament-Velasquez S.L."/>
            <person name="Kruys A."/>
            <person name="Hutchinson M.I."/>
            <person name="Powell A.J."/>
            <person name="Barry K."/>
            <person name="Miller A.N."/>
            <person name="Grigoriev I.V."/>
            <person name="Debuchy R."/>
            <person name="Gladieux P."/>
            <person name="Thoren M.H."/>
            <person name="Johannesson H."/>
        </authorList>
    </citation>
    <scope>NUCLEOTIDE SEQUENCE</scope>
    <source>
        <strain evidence="2">CBS 538.74</strain>
    </source>
</reference>
<feature type="compositionally biased region" description="Polar residues" evidence="1">
    <location>
        <begin position="738"/>
        <end position="760"/>
    </location>
</feature>
<gene>
    <name evidence="2" type="ORF">C8A00DRAFT_19120</name>
</gene>
<evidence type="ECO:0000313" key="2">
    <source>
        <dbReference type="EMBL" id="KAK4149156.1"/>
    </source>
</evidence>
<feature type="compositionally biased region" description="Polar residues" evidence="1">
    <location>
        <begin position="102"/>
        <end position="116"/>
    </location>
</feature>
<sequence length="1094" mass="113766">MDGSYGNVFPTSRTMPPSTSAPAPSGNQYKVNVTRQKTRKWANFKPQNYDGDEWGDDYDDEPADEQEPPPPPPKPMGPRHPATYSPTTGPFQPVGSPPLRTHSPQYPGPTSASPSSIPGGLPRSATEPLGSPPHNVQGHPHPQFPPDARRASPALQQSAHALPSQLPPRMSNMGPGDMETRSASPQSAGALVSPTKRLPFVRPADVYQRIEEERQKKRRSLEIGQPGADNSTVRPGAPAVLGTKPQGGAQTDLPTAEDTSIERAINPDSGLTPVAERKSEYGLEGLLASYGIEAPGAEPSTAQGQVNSAEHQKFVHASVDGLRRFSTSPQLPNLSRMSGFGEDLFSSSSFIPASGLRSPVSGSMQIPTSGQHLPDIGESTATAAEAPGQPATVFTPQGLKASQQVSGVGAGADAVPSPPNEPDQDRPVGLSLHQAPAQPVLSDPKQQTPAADAGREPASCTEEQPPALASRPHIPGGWVSETPSMPGELAKPPSPSPSTHQGVPHTETQFEVATFNASNSRQAEPEGTGVLSDADLAKSPVSAQLSSPQALLALRTPSPALSTRSDMSAQQATSAASGRNTPPAPGIQGQDFNNPIPVRATTEHSGITPWAPLNHRRGTPDVNTNAPPVLSLPSPEAEPPLDASNHSPVKDSDLLSEEIMKSLSPALPESGPTDAAGGSTAAYRAAAADPTRESSYLGDVYGDYWATTEDKAEPGLFAMGKTIATENAALEPPPLPTENPQETSTEPAGEFGSSNPSTPSGAAPTKVPNVESENGGHQRQYSWEAAAGGRQRHYSWEAAQEESAPATAPTPATEDLVEQNVLGSGAENVAALPAKSGVLGTEPSQASLSSEGEKSAEDLRAESAPEFNPAAALAPTPALDRPMQPPSPPSDQTDGPSGLKRMSLAEEKIVFEESSRTVAPSPPLEQHPVFAGGSQPPRGGAELPGGGAPSPRGILGFRNIMEMPLPAERIKHYNESRWQLSAVDTGLDEWLKAMTSQHPEHANAVLEASQAQPPTTHGGAGTQAGQGTGGGPGIGRVPLHIPHLQHGLSGLGHSSNQVGAKGKELFMAAGKAGKGLFSKGRNKLRGTGDKVFSS</sequence>
<reference evidence="2" key="1">
    <citation type="journal article" date="2023" name="Mol. Phylogenet. Evol.">
        <title>Genome-scale phylogeny and comparative genomics of the fungal order Sordariales.</title>
        <authorList>
            <person name="Hensen N."/>
            <person name="Bonometti L."/>
            <person name="Westerberg I."/>
            <person name="Brannstrom I.O."/>
            <person name="Guillou S."/>
            <person name="Cros-Aarteil S."/>
            <person name="Calhoun S."/>
            <person name="Haridas S."/>
            <person name="Kuo A."/>
            <person name="Mondo S."/>
            <person name="Pangilinan J."/>
            <person name="Riley R."/>
            <person name="LaButti K."/>
            <person name="Andreopoulos B."/>
            <person name="Lipzen A."/>
            <person name="Chen C."/>
            <person name="Yan M."/>
            <person name="Daum C."/>
            <person name="Ng V."/>
            <person name="Clum A."/>
            <person name="Steindorff A."/>
            <person name="Ohm R.A."/>
            <person name="Martin F."/>
            <person name="Silar P."/>
            <person name="Natvig D.O."/>
            <person name="Lalanne C."/>
            <person name="Gautier V."/>
            <person name="Ament-Velasquez S.L."/>
            <person name="Kruys A."/>
            <person name="Hutchinson M.I."/>
            <person name="Powell A.J."/>
            <person name="Barry K."/>
            <person name="Miller A.N."/>
            <person name="Grigoriev I.V."/>
            <person name="Debuchy R."/>
            <person name="Gladieux P."/>
            <person name="Hiltunen Thoren M."/>
            <person name="Johannesson H."/>
        </authorList>
    </citation>
    <scope>NUCLEOTIDE SEQUENCE</scope>
    <source>
        <strain evidence="2">CBS 538.74</strain>
    </source>
</reference>
<feature type="region of interest" description="Disordered" evidence="1">
    <location>
        <begin position="719"/>
        <end position="814"/>
    </location>
</feature>
<feature type="compositionally biased region" description="Low complexity" evidence="1">
    <location>
        <begin position="797"/>
        <end position="814"/>
    </location>
</feature>
<accession>A0AAN6VE17</accession>
<evidence type="ECO:0000256" key="1">
    <source>
        <dbReference type="SAM" id="MobiDB-lite"/>
    </source>
</evidence>
<feature type="compositionally biased region" description="Polar residues" evidence="1">
    <location>
        <begin position="771"/>
        <end position="781"/>
    </location>
</feature>
<feature type="compositionally biased region" description="Low complexity" evidence="1">
    <location>
        <begin position="626"/>
        <end position="644"/>
    </location>
</feature>
<dbReference type="Proteomes" id="UP001302745">
    <property type="component" value="Unassembled WGS sequence"/>
</dbReference>
<feature type="compositionally biased region" description="Pro residues" evidence="1">
    <location>
        <begin position="68"/>
        <end position="78"/>
    </location>
</feature>
<feature type="region of interest" description="Disordered" evidence="1">
    <location>
        <begin position="912"/>
        <end position="951"/>
    </location>
</feature>
<feature type="compositionally biased region" description="Basic and acidic residues" evidence="1">
    <location>
        <begin position="851"/>
        <end position="863"/>
    </location>
</feature>
<dbReference type="AlphaFoldDB" id="A0AAN6VE17"/>
<feature type="region of interest" description="Disordered" evidence="1">
    <location>
        <begin position="833"/>
        <end position="899"/>
    </location>
</feature>
<feature type="region of interest" description="Disordered" evidence="1">
    <location>
        <begin position="1009"/>
        <end position="1056"/>
    </location>
</feature>
<feature type="compositionally biased region" description="Acidic residues" evidence="1">
    <location>
        <begin position="50"/>
        <end position="67"/>
    </location>
</feature>
<protein>
    <submittedName>
        <fullName evidence="2">Uncharacterized protein</fullName>
    </submittedName>
</protein>
<feature type="compositionally biased region" description="Low complexity" evidence="1">
    <location>
        <begin position="869"/>
        <end position="879"/>
    </location>
</feature>
<proteinExistence type="predicted"/>